<keyword evidence="2 5" id="KW-0812">Transmembrane</keyword>
<feature type="transmembrane region" description="Helical" evidence="5">
    <location>
        <begin position="152"/>
        <end position="178"/>
    </location>
</feature>
<feature type="transmembrane region" description="Helical" evidence="5">
    <location>
        <begin position="14"/>
        <end position="32"/>
    </location>
</feature>
<dbReference type="InterPro" id="IPR002033">
    <property type="entry name" value="TatC"/>
</dbReference>
<dbReference type="Pfam" id="PF00902">
    <property type="entry name" value="TatC"/>
    <property type="match status" value="1"/>
</dbReference>
<dbReference type="GO" id="GO:0009977">
    <property type="term" value="F:proton motive force dependent protein transmembrane transporter activity"/>
    <property type="evidence" value="ECO:0007669"/>
    <property type="project" value="TreeGrafter"/>
</dbReference>
<keyword evidence="3 5" id="KW-1133">Transmembrane helix</keyword>
<sequence>MSFLDHLDELRKRLVSAIAAVFVGFLVAFAFINPIVRFVMVPLEAILPEGESGFIYTEPTEAFFLYIKIAALVGLIGSMPVVLLQFWRFVAPGLYAHEKKFAIPFVTVSSVFFLGGCSFAHYLLFPVAWDFLGSFSSDLMTFMPRIQPTFSLYFRLVLACGVVFQMPTLVFFLARIGVVTARFLARNTKYAILIIFIISAVLTPTGDPVTLTLMATPMILLYGLSIIIAWVVAPSRKKEDG</sequence>
<feature type="transmembrane region" description="Helical" evidence="5">
    <location>
        <begin position="63"/>
        <end position="89"/>
    </location>
</feature>
<accession>A0A381RP23</accession>
<dbReference type="GO" id="GO:0033281">
    <property type="term" value="C:TAT protein transport complex"/>
    <property type="evidence" value="ECO:0007669"/>
    <property type="project" value="TreeGrafter"/>
</dbReference>
<evidence type="ECO:0000256" key="1">
    <source>
        <dbReference type="ARBA" id="ARBA00004141"/>
    </source>
</evidence>
<evidence type="ECO:0000256" key="4">
    <source>
        <dbReference type="ARBA" id="ARBA00023136"/>
    </source>
</evidence>
<dbReference type="EMBL" id="UINC01002102">
    <property type="protein sequence ID" value="SUZ92931.1"/>
    <property type="molecule type" value="Genomic_DNA"/>
</dbReference>
<dbReference type="GO" id="GO:0043953">
    <property type="term" value="P:protein transport by the Tat complex"/>
    <property type="evidence" value="ECO:0007669"/>
    <property type="project" value="TreeGrafter"/>
</dbReference>
<comment type="subcellular location">
    <subcellularLocation>
        <location evidence="1">Membrane</location>
        <topology evidence="1">Multi-pass membrane protein</topology>
    </subcellularLocation>
</comment>
<proteinExistence type="inferred from homology"/>
<dbReference type="AlphaFoldDB" id="A0A381RP23"/>
<reference evidence="6" key="1">
    <citation type="submission" date="2018-05" db="EMBL/GenBank/DDBJ databases">
        <authorList>
            <person name="Lanie J.A."/>
            <person name="Ng W.-L."/>
            <person name="Kazmierczak K.M."/>
            <person name="Andrzejewski T.M."/>
            <person name="Davidsen T.M."/>
            <person name="Wayne K.J."/>
            <person name="Tettelin H."/>
            <person name="Glass J.I."/>
            <person name="Rusch D."/>
            <person name="Podicherti R."/>
            <person name="Tsui H.-C.T."/>
            <person name="Winkler M.E."/>
        </authorList>
    </citation>
    <scope>NUCLEOTIDE SEQUENCE</scope>
</reference>
<evidence type="ECO:0000256" key="5">
    <source>
        <dbReference type="SAM" id="Phobius"/>
    </source>
</evidence>
<gene>
    <name evidence="6" type="ORF">METZ01_LOCUS45785</name>
</gene>
<evidence type="ECO:0000256" key="3">
    <source>
        <dbReference type="ARBA" id="ARBA00022989"/>
    </source>
</evidence>
<feature type="transmembrane region" description="Helical" evidence="5">
    <location>
        <begin position="190"/>
        <end position="206"/>
    </location>
</feature>
<name>A0A381RP23_9ZZZZ</name>
<feature type="transmembrane region" description="Helical" evidence="5">
    <location>
        <begin position="212"/>
        <end position="233"/>
    </location>
</feature>
<dbReference type="PANTHER" id="PTHR30371:SF0">
    <property type="entry name" value="SEC-INDEPENDENT PROTEIN TRANSLOCASE PROTEIN TATC, CHLOROPLASTIC-RELATED"/>
    <property type="match status" value="1"/>
</dbReference>
<dbReference type="GO" id="GO:0065002">
    <property type="term" value="P:intracellular protein transmembrane transport"/>
    <property type="evidence" value="ECO:0007669"/>
    <property type="project" value="TreeGrafter"/>
</dbReference>
<keyword evidence="4 5" id="KW-0472">Membrane</keyword>
<evidence type="ECO:0000256" key="2">
    <source>
        <dbReference type="ARBA" id="ARBA00022692"/>
    </source>
</evidence>
<evidence type="ECO:0008006" key="7">
    <source>
        <dbReference type="Google" id="ProtNLM"/>
    </source>
</evidence>
<dbReference type="PANTHER" id="PTHR30371">
    <property type="entry name" value="SEC-INDEPENDENT PROTEIN TRANSLOCASE PROTEIN TATC"/>
    <property type="match status" value="1"/>
</dbReference>
<evidence type="ECO:0000313" key="6">
    <source>
        <dbReference type="EMBL" id="SUZ92931.1"/>
    </source>
</evidence>
<feature type="transmembrane region" description="Helical" evidence="5">
    <location>
        <begin position="101"/>
        <end position="124"/>
    </location>
</feature>
<dbReference type="NCBIfam" id="TIGR00945">
    <property type="entry name" value="tatC"/>
    <property type="match status" value="1"/>
</dbReference>
<organism evidence="6">
    <name type="scientific">marine metagenome</name>
    <dbReference type="NCBI Taxonomy" id="408172"/>
    <lineage>
        <taxon>unclassified sequences</taxon>
        <taxon>metagenomes</taxon>
        <taxon>ecological metagenomes</taxon>
    </lineage>
</organism>
<protein>
    <recommendedName>
        <fullName evidence="7">Sec-independent protein translocase protein TatC</fullName>
    </recommendedName>
</protein>
<dbReference type="HAMAP" id="MF_00902">
    <property type="entry name" value="TatC"/>
    <property type="match status" value="1"/>
</dbReference>
<dbReference type="PRINTS" id="PR01840">
    <property type="entry name" value="TATCFAMILY"/>
</dbReference>